<dbReference type="CDD" id="cd17870">
    <property type="entry name" value="GPN1"/>
    <property type="match status" value="1"/>
</dbReference>
<dbReference type="EC" id="3.6.5.-" evidence="9"/>
<keyword evidence="4 9" id="KW-0378">Hydrolase</keyword>
<evidence type="ECO:0000313" key="13">
    <source>
        <dbReference type="Proteomes" id="UP000186922"/>
    </source>
</evidence>
<evidence type="ECO:0000256" key="9">
    <source>
        <dbReference type="RuleBase" id="RU365059"/>
    </source>
</evidence>
<feature type="compositionally biased region" description="Basic and acidic residues" evidence="11">
    <location>
        <begin position="377"/>
        <end position="395"/>
    </location>
</feature>
<dbReference type="EMBL" id="BDGG01000002">
    <property type="protein sequence ID" value="GAU91103.1"/>
    <property type="molecule type" value="Genomic_DNA"/>
</dbReference>
<comment type="subunit">
    <text evidence="9">Binds to RNA polymerase II.</text>
</comment>
<evidence type="ECO:0000313" key="12">
    <source>
        <dbReference type="EMBL" id="GAU91103.1"/>
    </source>
</evidence>
<keyword evidence="3 9" id="KW-0547">Nucleotide-binding</keyword>
<comment type="caution">
    <text evidence="12">The sequence shown here is derived from an EMBL/GenBank/DDBJ whole genome shotgun (WGS) entry which is preliminary data.</text>
</comment>
<feature type="region of interest" description="Disordered" evidence="11">
    <location>
        <begin position="333"/>
        <end position="395"/>
    </location>
</feature>
<gene>
    <name evidence="12" type="primary">RvY_03422-1</name>
    <name evidence="12" type="synonym">RvY_03422.1</name>
    <name evidence="12" type="ORF">RvY_03422</name>
</gene>
<dbReference type="InterPro" id="IPR004130">
    <property type="entry name" value="Gpn"/>
</dbReference>
<dbReference type="PANTHER" id="PTHR21231">
    <property type="entry name" value="XPA-BINDING PROTEIN 1-RELATED"/>
    <property type="match status" value="1"/>
</dbReference>
<evidence type="ECO:0000256" key="3">
    <source>
        <dbReference type="ARBA" id="ARBA00022741"/>
    </source>
</evidence>
<sequence length="395" mass="43298">MASSKSKPSAGEISSGIDELAGAVAEKCNMADAAGGDTSVASSGATTQGAACLLVLGMAGSGKTTFVEKIQTYLTARQTPPYVLNLDPAVRHIPYQVNIDIRDSVNYKNVMKKFGLGPNGGIITSLNLFTTKFSGVLELLEKRKQQVEYMVFDTPGQIEVFTWSASGAIITEALADAFPTVVVYVMDVLTGSSPITFMSNMLYACSILYKSKLPFVIALNKVDLIDPTGVLRWITDFEAFDLAVEQEKSYAGNLSRSLGLILEEFYGAIKTVPVSARSGEGLPQLFKAVNESIEEYNRDYKPELEKMKEEQRKMKQQRAAARLERLKQEVLETSSASTLTTPLHQARKEAVSVGVFNDPDEGRGSQEQNGDDDNREEESFKRFLDSVKKGREKYS</sequence>
<feature type="compositionally biased region" description="Polar residues" evidence="11">
    <location>
        <begin position="333"/>
        <end position="343"/>
    </location>
</feature>
<dbReference type="GO" id="GO:0005737">
    <property type="term" value="C:cytoplasm"/>
    <property type="evidence" value="ECO:0007669"/>
    <property type="project" value="UniProtKB-SubCell"/>
</dbReference>
<dbReference type="GO" id="GO:0003924">
    <property type="term" value="F:GTPase activity"/>
    <property type="evidence" value="ECO:0007669"/>
    <property type="project" value="InterPro"/>
</dbReference>
<keyword evidence="2 9" id="KW-0963">Cytoplasm</keyword>
<evidence type="ECO:0000256" key="7">
    <source>
        <dbReference type="ARBA" id="ARBA00023242"/>
    </source>
</evidence>
<evidence type="ECO:0000256" key="10">
    <source>
        <dbReference type="SAM" id="Coils"/>
    </source>
</evidence>
<keyword evidence="6 9" id="KW-0342">GTP-binding</keyword>
<name>A0A1D1UXE1_RAMVA</name>
<evidence type="ECO:0000256" key="11">
    <source>
        <dbReference type="SAM" id="MobiDB-lite"/>
    </source>
</evidence>
<keyword evidence="7" id="KW-0539">Nucleus</keyword>
<dbReference type="FunFam" id="3.40.50.300:FF:000888">
    <property type="entry name" value="GPN-loop GTPase 1"/>
    <property type="match status" value="1"/>
</dbReference>
<dbReference type="OrthoDB" id="243313at2759"/>
<reference evidence="12 13" key="1">
    <citation type="journal article" date="2016" name="Nat. Commun.">
        <title>Extremotolerant tardigrade genome and improved radiotolerance of human cultured cells by tardigrade-unique protein.</title>
        <authorList>
            <person name="Hashimoto T."/>
            <person name="Horikawa D.D."/>
            <person name="Saito Y."/>
            <person name="Kuwahara H."/>
            <person name="Kozuka-Hata H."/>
            <person name="Shin-I T."/>
            <person name="Minakuchi Y."/>
            <person name="Ohishi K."/>
            <person name="Motoyama A."/>
            <person name="Aizu T."/>
            <person name="Enomoto A."/>
            <person name="Kondo K."/>
            <person name="Tanaka S."/>
            <person name="Hara Y."/>
            <person name="Koshikawa S."/>
            <person name="Sagara H."/>
            <person name="Miura T."/>
            <person name="Yokobori S."/>
            <person name="Miyagawa K."/>
            <person name="Suzuki Y."/>
            <person name="Kubo T."/>
            <person name="Oyama M."/>
            <person name="Kohara Y."/>
            <person name="Fujiyama A."/>
            <person name="Arakawa K."/>
            <person name="Katayama T."/>
            <person name="Toyoda A."/>
            <person name="Kunieda T."/>
        </authorList>
    </citation>
    <scope>NUCLEOTIDE SEQUENCE [LARGE SCALE GENOMIC DNA]</scope>
    <source>
        <strain evidence="12 13">YOKOZUNA-1</strain>
    </source>
</reference>
<dbReference type="Proteomes" id="UP000186922">
    <property type="component" value="Unassembled WGS sequence"/>
</dbReference>
<proteinExistence type="inferred from homology"/>
<evidence type="ECO:0000256" key="8">
    <source>
        <dbReference type="ARBA" id="ARBA00055682"/>
    </source>
</evidence>
<feature type="coiled-coil region" evidence="10">
    <location>
        <begin position="304"/>
        <end position="333"/>
    </location>
</feature>
<dbReference type="Gene3D" id="3.40.50.300">
    <property type="entry name" value="P-loop containing nucleotide triphosphate hydrolases"/>
    <property type="match status" value="1"/>
</dbReference>
<dbReference type="InterPro" id="IPR027417">
    <property type="entry name" value="P-loop_NTPase"/>
</dbReference>
<dbReference type="PRINTS" id="PR00449">
    <property type="entry name" value="RASTRNSFRMNG"/>
</dbReference>
<dbReference type="GO" id="GO:0005525">
    <property type="term" value="F:GTP binding"/>
    <property type="evidence" value="ECO:0007669"/>
    <property type="project" value="UniProtKB-KW"/>
</dbReference>
<evidence type="ECO:0000256" key="2">
    <source>
        <dbReference type="ARBA" id="ARBA00022490"/>
    </source>
</evidence>
<accession>A0A1D1UXE1</accession>
<comment type="function">
    <text evidence="8 9">Small GTPase required for proper nuclear import of RNA polymerase II (RNAPII). May act at an RNAP assembly step prior to nuclear import.</text>
</comment>
<evidence type="ECO:0000256" key="5">
    <source>
        <dbReference type="ARBA" id="ARBA00023054"/>
    </source>
</evidence>
<dbReference type="GO" id="GO:0005634">
    <property type="term" value="C:nucleus"/>
    <property type="evidence" value="ECO:0007669"/>
    <property type="project" value="UniProtKB-SubCell"/>
</dbReference>
<evidence type="ECO:0000256" key="6">
    <source>
        <dbReference type="ARBA" id="ARBA00023134"/>
    </source>
</evidence>
<evidence type="ECO:0000256" key="1">
    <source>
        <dbReference type="ARBA" id="ARBA00005290"/>
    </source>
</evidence>
<keyword evidence="13" id="KW-1185">Reference proteome</keyword>
<organism evidence="12 13">
    <name type="scientific">Ramazzottius varieornatus</name>
    <name type="common">Water bear</name>
    <name type="synonym">Tardigrade</name>
    <dbReference type="NCBI Taxonomy" id="947166"/>
    <lineage>
        <taxon>Eukaryota</taxon>
        <taxon>Metazoa</taxon>
        <taxon>Ecdysozoa</taxon>
        <taxon>Tardigrada</taxon>
        <taxon>Eutardigrada</taxon>
        <taxon>Parachela</taxon>
        <taxon>Hypsibioidea</taxon>
        <taxon>Ramazzottiidae</taxon>
        <taxon>Ramazzottius</taxon>
    </lineage>
</organism>
<dbReference type="SUPFAM" id="SSF52540">
    <property type="entry name" value="P-loop containing nucleoside triphosphate hydrolases"/>
    <property type="match status" value="1"/>
</dbReference>
<comment type="subcellular location">
    <subcellularLocation>
        <location evidence="9">Cytoplasm</location>
    </subcellularLocation>
    <subcellularLocation>
        <location evidence="9">Nucleus</location>
    </subcellularLocation>
</comment>
<comment type="similarity">
    <text evidence="1 9">Belongs to the GPN-loop GTPase family.</text>
</comment>
<evidence type="ECO:0000256" key="4">
    <source>
        <dbReference type="ARBA" id="ARBA00022801"/>
    </source>
</evidence>
<dbReference type="InterPro" id="IPR030230">
    <property type="entry name" value="Gpn1/Npa3/XAB1"/>
</dbReference>
<keyword evidence="5 10" id="KW-0175">Coiled coil</keyword>
<protein>
    <recommendedName>
        <fullName evidence="9">GPN-loop GTPase</fullName>
        <ecNumber evidence="9">3.6.5.-</ecNumber>
    </recommendedName>
</protein>
<dbReference type="STRING" id="947166.A0A1D1UXE1"/>
<dbReference type="PANTHER" id="PTHR21231:SF8">
    <property type="entry name" value="GPN-LOOP GTPASE 1"/>
    <property type="match status" value="1"/>
</dbReference>
<dbReference type="AlphaFoldDB" id="A0A1D1UXE1"/>
<dbReference type="Pfam" id="PF03029">
    <property type="entry name" value="ATP_bind_1"/>
    <property type="match status" value="1"/>
</dbReference>